<dbReference type="SUPFAM" id="SSF48726">
    <property type="entry name" value="Immunoglobulin"/>
    <property type="match status" value="4"/>
</dbReference>
<dbReference type="Proteomes" id="UP000537234">
    <property type="component" value="Unassembled WGS sequence"/>
</dbReference>
<dbReference type="GO" id="GO:0005770">
    <property type="term" value="C:late endosome"/>
    <property type="evidence" value="ECO:0007669"/>
    <property type="project" value="TreeGrafter"/>
</dbReference>
<sequence>TPAWNHSAIPATLNVLYPPRNLRLQSFVESSQGTATILLCAADSHPPAQLTLLRGGHPVASSPPRGGDTSRQSIRVSPSPNALRLEFREASEEDEGEYECQARSPLGVTHASLTFRVQATRVLVRPSAEVPEGTEVTLTCQAPHARPGTLYTWFKNGQWVSEGPEPSLRLRGHRSDAGLYGCQAGRGLRAPPAALAVLYAPQEPSFVALVEPRGGRQAVLLCSADGVPPPDIAVSRGQGHPPLATTRGPSDPRVEVRATPASLRVEMAGLELEDAGLYLCSATNSRGTAAASLRLDVRGVTVTVEPSQEVPEGTEATMSCSATAWGDKGVNYTWYRDGRWLWEGPSGSFVLGRVSSADAGSYQCQASGTWGTATSVPLGLSVLCECPSASPSPGHSGCPQPMSLVSPPHPPRAVSVSTFLENRSGRGAIVLCTADSHPPSSLALYHHGHLLATSLSPAAAPGVRAVPSHNALRVELLAVGTGAGGRYLCVATNALGNATASADFDVHSDDPGIVTRTPGWWHRDPRAEPAPGVAAPPVLPSRIRKFRSCSGAEDTLELRSKQELPQVGTS</sequence>
<evidence type="ECO:0000313" key="4">
    <source>
        <dbReference type="Proteomes" id="UP000537234"/>
    </source>
</evidence>
<accession>A0A7L0A2C1</accession>
<dbReference type="SMART" id="SM00408">
    <property type="entry name" value="IGc2"/>
    <property type="match status" value="5"/>
</dbReference>
<feature type="non-terminal residue" evidence="3">
    <location>
        <position position="1"/>
    </location>
</feature>
<feature type="domain" description="Ig-like" evidence="2">
    <location>
        <begin position="298"/>
        <end position="379"/>
    </location>
</feature>
<dbReference type="PROSITE" id="PS50835">
    <property type="entry name" value="IG_LIKE"/>
    <property type="match status" value="4"/>
</dbReference>
<feature type="domain" description="Ig-like" evidence="2">
    <location>
        <begin position="105"/>
        <end position="296"/>
    </location>
</feature>
<organism evidence="3 4">
    <name type="scientific">Dicrurus megarhynchus</name>
    <dbReference type="NCBI Taxonomy" id="450177"/>
    <lineage>
        <taxon>Eukaryota</taxon>
        <taxon>Metazoa</taxon>
        <taxon>Chordata</taxon>
        <taxon>Craniata</taxon>
        <taxon>Vertebrata</taxon>
        <taxon>Euteleostomi</taxon>
        <taxon>Archelosauria</taxon>
        <taxon>Archosauria</taxon>
        <taxon>Dinosauria</taxon>
        <taxon>Saurischia</taxon>
        <taxon>Theropoda</taxon>
        <taxon>Coelurosauria</taxon>
        <taxon>Aves</taxon>
        <taxon>Neognathae</taxon>
        <taxon>Neoaves</taxon>
        <taxon>Telluraves</taxon>
        <taxon>Australaves</taxon>
        <taxon>Passeriformes</taxon>
        <taxon>Corvoidea</taxon>
        <taxon>Dicruridae</taxon>
        <taxon>Dicrurus</taxon>
    </lineage>
</organism>
<dbReference type="Pfam" id="PF13895">
    <property type="entry name" value="Ig_2"/>
    <property type="match status" value="2"/>
</dbReference>
<dbReference type="EMBL" id="VXAD01011569">
    <property type="protein sequence ID" value="NXJ28838.1"/>
    <property type="molecule type" value="Genomic_DNA"/>
</dbReference>
<dbReference type="AlphaFoldDB" id="A0A7L0A2C1"/>
<feature type="region of interest" description="Disordered" evidence="1">
    <location>
        <begin position="234"/>
        <end position="253"/>
    </location>
</feature>
<proteinExistence type="predicted"/>
<feature type="non-terminal residue" evidence="3">
    <location>
        <position position="570"/>
    </location>
</feature>
<name>A0A7L0A2C1_9CORV</name>
<dbReference type="SMART" id="SM00409">
    <property type="entry name" value="IG"/>
    <property type="match status" value="5"/>
</dbReference>
<evidence type="ECO:0000313" key="3">
    <source>
        <dbReference type="EMBL" id="NXJ28838.1"/>
    </source>
</evidence>
<feature type="domain" description="Ig-like" evidence="2">
    <location>
        <begin position="411"/>
        <end position="505"/>
    </location>
</feature>
<dbReference type="GO" id="GO:0005769">
    <property type="term" value="C:early endosome"/>
    <property type="evidence" value="ECO:0007669"/>
    <property type="project" value="TreeGrafter"/>
</dbReference>
<evidence type="ECO:0000259" key="2">
    <source>
        <dbReference type="PROSITE" id="PS50835"/>
    </source>
</evidence>
<comment type="caution">
    <text evidence="3">The sequence shown here is derived from an EMBL/GenBank/DDBJ whole genome shotgun (WGS) entry which is preliminary data.</text>
</comment>
<evidence type="ECO:0000256" key="1">
    <source>
        <dbReference type="SAM" id="MobiDB-lite"/>
    </source>
</evidence>
<feature type="domain" description="Ig-like" evidence="2">
    <location>
        <begin position="19"/>
        <end position="104"/>
    </location>
</feature>
<dbReference type="GO" id="GO:0075512">
    <property type="term" value="P:clathrin-dependent endocytosis of virus by host cell"/>
    <property type="evidence" value="ECO:0007669"/>
    <property type="project" value="TreeGrafter"/>
</dbReference>
<feature type="compositionally biased region" description="Polar residues" evidence="1">
    <location>
        <begin position="69"/>
        <end position="80"/>
    </location>
</feature>
<dbReference type="InterPro" id="IPR003598">
    <property type="entry name" value="Ig_sub2"/>
</dbReference>
<dbReference type="PANTHER" id="PTHR47243:SF1">
    <property type="entry name" value="SIALOADHESIN"/>
    <property type="match status" value="1"/>
</dbReference>
<dbReference type="PANTHER" id="PTHR47243">
    <property type="entry name" value="SIALOADHESIN"/>
    <property type="match status" value="1"/>
</dbReference>
<keyword evidence="4" id="KW-1185">Reference proteome</keyword>
<dbReference type="Pfam" id="PF07679">
    <property type="entry name" value="I-set"/>
    <property type="match status" value="2"/>
</dbReference>
<dbReference type="Gene3D" id="2.60.40.10">
    <property type="entry name" value="Immunoglobulins"/>
    <property type="match status" value="5"/>
</dbReference>
<dbReference type="InterPro" id="IPR003599">
    <property type="entry name" value="Ig_sub"/>
</dbReference>
<dbReference type="InterPro" id="IPR036179">
    <property type="entry name" value="Ig-like_dom_sf"/>
</dbReference>
<dbReference type="InterPro" id="IPR013098">
    <property type="entry name" value="Ig_I-set"/>
</dbReference>
<dbReference type="GO" id="GO:0005886">
    <property type="term" value="C:plasma membrane"/>
    <property type="evidence" value="ECO:0007669"/>
    <property type="project" value="TreeGrafter"/>
</dbReference>
<dbReference type="InterPro" id="IPR013783">
    <property type="entry name" value="Ig-like_fold"/>
</dbReference>
<gene>
    <name evidence="3" type="primary">Siglec1_1</name>
    <name evidence="3" type="ORF">DICMEG_R15932</name>
</gene>
<feature type="region of interest" description="Disordered" evidence="1">
    <location>
        <begin position="56"/>
        <end position="80"/>
    </location>
</feature>
<protein>
    <submittedName>
        <fullName evidence="3">SN protein</fullName>
    </submittedName>
</protein>
<dbReference type="GO" id="GO:0046790">
    <property type="term" value="F:virion binding"/>
    <property type="evidence" value="ECO:0007669"/>
    <property type="project" value="TreeGrafter"/>
</dbReference>
<feature type="region of interest" description="Disordered" evidence="1">
    <location>
        <begin position="517"/>
        <end position="538"/>
    </location>
</feature>
<reference evidence="3 4" key="1">
    <citation type="submission" date="2019-09" db="EMBL/GenBank/DDBJ databases">
        <title>Bird 10,000 Genomes (B10K) Project - Family phase.</title>
        <authorList>
            <person name="Zhang G."/>
        </authorList>
    </citation>
    <scope>NUCLEOTIDE SEQUENCE [LARGE SCALE GENOMIC DNA]</scope>
    <source>
        <strain evidence="3">B10K-DU-001-48</strain>
        <tissue evidence="3">Muscle</tissue>
    </source>
</reference>
<dbReference type="InterPro" id="IPR007110">
    <property type="entry name" value="Ig-like_dom"/>
</dbReference>